<protein>
    <submittedName>
        <fullName evidence="2">Uncharacterized protein</fullName>
    </submittedName>
</protein>
<name>X0WKG6_9ZZZZ</name>
<dbReference type="EMBL" id="BARS01031931">
    <property type="protein sequence ID" value="GAG23737.1"/>
    <property type="molecule type" value="Genomic_DNA"/>
</dbReference>
<evidence type="ECO:0000313" key="2">
    <source>
        <dbReference type="EMBL" id="GAG23737.1"/>
    </source>
</evidence>
<evidence type="ECO:0000256" key="1">
    <source>
        <dbReference type="SAM" id="MobiDB-lite"/>
    </source>
</evidence>
<reference evidence="2" key="1">
    <citation type="journal article" date="2014" name="Front. Microbiol.">
        <title>High frequency of phylogenetically diverse reductive dehalogenase-homologous genes in deep subseafloor sedimentary metagenomes.</title>
        <authorList>
            <person name="Kawai M."/>
            <person name="Futagami T."/>
            <person name="Toyoda A."/>
            <person name="Takaki Y."/>
            <person name="Nishi S."/>
            <person name="Hori S."/>
            <person name="Arai W."/>
            <person name="Tsubouchi T."/>
            <person name="Morono Y."/>
            <person name="Uchiyama I."/>
            <person name="Ito T."/>
            <person name="Fujiyama A."/>
            <person name="Inagaki F."/>
            <person name="Takami H."/>
        </authorList>
    </citation>
    <scope>NUCLEOTIDE SEQUENCE</scope>
    <source>
        <strain evidence="2">Expedition CK06-06</strain>
    </source>
</reference>
<comment type="caution">
    <text evidence="2">The sequence shown here is derived from an EMBL/GenBank/DDBJ whole genome shotgun (WGS) entry which is preliminary data.</text>
</comment>
<gene>
    <name evidence="2" type="ORF">S01H1_49622</name>
</gene>
<dbReference type="AlphaFoldDB" id="X0WKG6"/>
<organism evidence="2">
    <name type="scientific">marine sediment metagenome</name>
    <dbReference type="NCBI Taxonomy" id="412755"/>
    <lineage>
        <taxon>unclassified sequences</taxon>
        <taxon>metagenomes</taxon>
        <taxon>ecological metagenomes</taxon>
    </lineage>
</organism>
<accession>X0WKG6</accession>
<feature type="region of interest" description="Disordered" evidence="1">
    <location>
        <begin position="33"/>
        <end position="53"/>
    </location>
</feature>
<sequence length="53" mass="6048">MEKKNNNDKDRCSIPNLKKEFDLDEIKNLQVDSENYSGTGSKDGKNYKFSGTC</sequence>
<feature type="non-terminal residue" evidence="2">
    <location>
        <position position="53"/>
    </location>
</feature>
<proteinExistence type="predicted"/>